<dbReference type="FunFam" id="3.30.830.10:FF:000015">
    <property type="entry name" value="Putative zinc metalloprotease"/>
    <property type="match status" value="1"/>
</dbReference>
<dbReference type="FunFam" id="3.40.50.1820:FF:000003">
    <property type="entry name" value="Dipeptidyl peptidase 4"/>
    <property type="match status" value="1"/>
</dbReference>
<dbReference type="Pfam" id="PF00326">
    <property type="entry name" value="Peptidase_S9"/>
    <property type="match status" value="1"/>
</dbReference>
<dbReference type="Pfam" id="PF05193">
    <property type="entry name" value="Peptidase_M16_C"/>
    <property type="match status" value="1"/>
</dbReference>
<evidence type="ECO:0000256" key="2">
    <source>
        <dbReference type="ARBA" id="ARBA00023180"/>
    </source>
</evidence>
<proteinExistence type="inferred from homology"/>
<evidence type="ECO:0000256" key="3">
    <source>
        <dbReference type="ARBA" id="ARBA00072929"/>
    </source>
</evidence>
<dbReference type="Pfam" id="PF08547">
    <property type="entry name" value="CIA30"/>
    <property type="match status" value="1"/>
</dbReference>
<dbReference type="SUPFAM" id="SSF82171">
    <property type="entry name" value="DPP6 N-terminal domain-like"/>
    <property type="match status" value="1"/>
</dbReference>
<accession>A0A139WGZ5</accession>
<evidence type="ECO:0000256" key="5">
    <source>
        <dbReference type="SAM" id="Phobius"/>
    </source>
</evidence>
<dbReference type="GO" id="GO:0046872">
    <property type="term" value="F:metal ion binding"/>
    <property type="evidence" value="ECO:0007669"/>
    <property type="project" value="InterPro"/>
</dbReference>
<evidence type="ECO:0000259" key="6">
    <source>
        <dbReference type="SMART" id="SM01264"/>
    </source>
</evidence>
<dbReference type="Pfam" id="PF00930">
    <property type="entry name" value="DPPIV_N"/>
    <property type="match status" value="1"/>
</dbReference>
<dbReference type="InterPro" id="IPR001375">
    <property type="entry name" value="Peptidase_S9_cat"/>
</dbReference>
<dbReference type="FunFam" id="3.30.830.10:FF:000036">
    <property type="entry name" value="Putative zinc metalloprotease"/>
    <property type="match status" value="1"/>
</dbReference>
<reference evidence="7 8" key="1">
    <citation type="journal article" date="2008" name="Nature">
        <title>The genome of the model beetle and pest Tribolium castaneum.</title>
        <authorList>
            <consortium name="Tribolium Genome Sequencing Consortium"/>
            <person name="Richards S."/>
            <person name="Gibbs R.A."/>
            <person name="Weinstock G.M."/>
            <person name="Brown S.J."/>
            <person name="Denell R."/>
            <person name="Beeman R.W."/>
            <person name="Gibbs R."/>
            <person name="Beeman R.W."/>
            <person name="Brown S.J."/>
            <person name="Bucher G."/>
            <person name="Friedrich M."/>
            <person name="Grimmelikhuijzen C.J."/>
            <person name="Klingler M."/>
            <person name="Lorenzen M."/>
            <person name="Richards S."/>
            <person name="Roth S."/>
            <person name="Schroder R."/>
            <person name="Tautz D."/>
            <person name="Zdobnov E.M."/>
            <person name="Muzny D."/>
            <person name="Gibbs R.A."/>
            <person name="Weinstock G.M."/>
            <person name="Attaway T."/>
            <person name="Bell S."/>
            <person name="Buhay C.J."/>
            <person name="Chandrabose M.N."/>
            <person name="Chavez D."/>
            <person name="Clerk-Blankenburg K.P."/>
            <person name="Cree A."/>
            <person name="Dao M."/>
            <person name="Davis C."/>
            <person name="Chacko J."/>
            <person name="Dinh H."/>
            <person name="Dugan-Rocha S."/>
            <person name="Fowler G."/>
            <person name="Garner T.T."/>
            <person name="Garnes J."/>
            <person name="Gnirke A."/>
            <person name="Hawes A."/>
            <person name="Hernandez J."/>
            <person name="Hines S."/>
            <person name="Holder M."/>
            <person name="Hume J."/>
            <person name="Jhangiani S.N."/>
            <person name="Joshi V."/>
            <person name="Khan Z.M."/>
            <person name="Jackson L."/>
            <person name="Kovar C."/>
            <person name="Kowis A."/>
            <person name="Lee S."/>
            <person name="Lewis L.R."/>
            <person name="Margolis J."/>
            <person name="Morgan M."/>
            <person name="Nazareth L.V."/>
            <person name="Nguyen N."/>
            <person name="Okwuonu G."/>
            <person name="Parker D."/>
            <person name="Richards S."/>
            <person name="Ruiz S.J."/>
            <person name="Santibanez J."/>
            <person name="Savard J."/>
            <person name="Scherer S.E."/>
            <person name="Schneider B."/>
            <person name="Sodergren E."/>
            <person name="Tautz D."/>
            <person name="Vattahil S."/>
            <person name="Villasana D."/>
            <person name="White C.S."/>
            <person name="Wright R."/>
            <person name="Park Y."/>
            <person name="Beeman R.W."/>
            <person name="Lord J."/>
            <person name="Oppert B."/>
            <person name="Lorenzen M."/>
            <person name="Brown S."/>
            <person name="Wang L."/>
            <person name="Savard J."/>
            <person name="Tautz D."/>
            <person name="Richards S."/>
            <person name="Weinstock G."/>
            <person name="Gibbs R.A."/>
            <person name="Liu Y."/>
            <person name="Worley K."/>
            <person name="Weinstock G."/>
            <person name="Elsik C.G."/>
            <person name="Reese J.T."/>
            <person name="Elhaik E."/>
            <person name="Landan G."/>
            <person name="Graur D."/>
            <person name="Arensburger P."/>
            <person name="Atkinson P."/>
            <person name="Beeman R.W."/>
            <person name="Beidler J."/>
            <person name="Brown S.J."/>
            <person name="Demuth J.P."/>
            <person name="Drury D.W."/>
            <person name="Du Y.Z."/>
            <person name="Fujiwara H."/>
            <person name="Lorenzen M."/>
            <person name="Maselli V."/>
            <person name="Osanai M."/>
            <person name="Park Y."/>
            <person name="Robertson H.M."/>
            <person name="Tu Z."/>
            <person name="Wang J.J."/>
            <person name="Wang S."/>
            <person name="Richards S."/>
            <person name="Song H."/>
            <person name="Zhang L."/>
            <person name="Sodergren E."/>
            <person name="Werner D."/>
            <person name="Stanke M."/>
            <person name="Morgenstern B."/>
            <person name="Solovyev V."/>
            <person name="Kosarev P."/>
            <person name="Brown G."/>
            <person name="Chen H.C."/>
            <person name="Ermolaeva O."/>
            <person name="Hlavina W."/>
            <person name="Kapustin Y."/>
            <person name="Kiryutin B."/>
            <person name="Kitts P."/>
            <person name="Maglott D."/>
            <person name="Pruitt K."/>
            <person name="Sapojnikov V."/>
            <person name="Souvorov A."/>
            <person name="Mackey A.J."/>
            <person name="Waterhouse R.M."/>
            <person name="Wyder S."/>
            <person name="Zdobnov E.M."/>
            <person name="Zdobnov E.M."/>
            <person name="Wyder S."/>
            <person name="Kriventseva E.V."/>
            <person name="Kadowaki T."/>
            <person name="Bork P."/>
            <person name="Aranda M."/>
            <person name="Bao R."/>
            <person name="Beermann A."/>
            <person name="Berns N."/>
            <person name="Bolognesi R."/>
            <person name="Bonneton F."/>
            <person name="Bopp D."/>
            <person name="Brown S.J."/>
            <person name="Bucher G."/>
            <person name="Butts T."/>
            <person name="Chaumot A."/>
            <person name="Denell R.E."/>
            <person name="Ferrier D.E."/>
            <person name="Friedrich M."/>
            <person name="Gordon C.M."/>
            <person name="Jindra M."/>
            <person name="Klingler M."/>
            <person name="Lan Q."/>
            <person name="Lattorff H.M."/>
            <person name="Laudet V."/>
            <person name="von Levetsow C."/>
            <person name="Liu Z."/>
            <person name="Lutz R."/>
            <person name="Lynch J.A."/>
            <person name="da Fonseca R.N."/>
            <person name="Posnien N."/>
            <person name="Reuter R."/>
            <person name="Roth S."/>
            <person name="Savard J."/>
            <person name="Schinko J.B."/>
            <person name="Schmitt C."/>
            <person name="Schoppmeier M."/>
            <person name="Schroder R."/>
            <person name="Shippy T.D."/>
            <person name="Simonnet F."/>
            <person name="Marques-Souza H."/>
            <person name="Tautz D."/>
            <person name="Tomoyasu Y."/>
            <person name="Trauner J."/>
            <person name="Van der Zee M."/>
            <person name="Vervoort M."/>
            <person name="Wittkopp N."/>
            <person name="Wimmer E.A."/>
            <person name="Yang X."/>
            <person name="Jones A.K."/>
            <person name="Sattelle D.B."/>
            <person name="Ebert P.R."/>
            <person name="Nelson D."/>
            <person name="Scott J.G."/>
            <person name="Beeman R.W."/>
            <person name="Muthukrishnan S."/>
            <person name="Kramer K.J."/>
            <person name="Arakane Y."/>
            <person name="Beeman R.W."/>
            <person name="Zhu Q."/>
            <person name="Hogenkamp D."/>
            <person name="Dixit R."/>
            <person name="Oppert B."/>
            <person name="Jiang H."/>
            <person name="Zou Z."/>
            <person name="Marshall J."/>
            <person name="Elpidina E."/>
            <person name="Vinokurov K."/>
            <person name="Oppert C."/>
            <person name="Zou Z."/>
            <person name="Evans J."/>
            <person name="Lu Z."/>
            <person name="Zhao P."/>
            <person name="Sumathipala N."/>
            <person name="Altincicek B."/>
            <person name="Vilcinskas A."/>
            <person name="Williams M."/>
            <person name="Hultmark D."/>
            <person name="Hetru C."/>
            <person name="Jiang H."/>
            <person name="Grimmelikhuijzen C.J."/>
            <person name="Hauser F."/>
            <person name="Cazzamali G."/>
            <person name="Williamson M."/>
            <person name="Park Y."/>
            <person name="Li B."/>
            <person name="Tanaka Y."/>
            <person name="Predel R."/>
            <person name="Neupert S."/>
            <person name="Schachtner J."/>
            <person name="Verleyen P."/>
            <person name="Raible F."/>
            <person name="Bork P."/>
            <person name="Friedrich M."/>
            <person name="Walden K.K."/>
            <person name="Robertson H.M."/>
            <person name="Angeli S."/>
            <person name="Foret S."/>
            <person name="Bucher G."/>
            <person name="Schuetz S."/>
            <person name="Maleszka R."/>
            <person name="Wimmer E.A."/>
            <person name="Beeman R.W."/>
            <person name="Lorenzen M."/>
            <person name="Tomoyasu Y."/>
            <person name="Miller S.C."/>
            <person name="Grossmann D."/>
            <person name="Bucher G."/>
        </authorList>
    </citation>
    <scope>NUCLEOTIDE SEQUENCE [LARGE SCALE GENOMIC DNA]</scope>
    <source>
        <strain evidence="7 8">Georgia GA2</strain>
    </source>
</reference>
<dbReference type="eggNOG" id="KOG2100">
    <property type="taxonomic scope" value="Eukaryota"/>
</dbReference>
<evidence type="ECO:0000256" key="1">
    <source>
        <dbReference type="ARBA" id="ARBA00010036"/>
    </source>
</evidence>
<dbReference type="InterPro" id="IPR007863">
    <property type="entry name" value="Peptidase_M16_C"/>
</dbReference>
<dbReference type="Pfam" id="PF00675">
    <property type="entry name" value="Peptidase_M16"/>
    <property type="match status" value="1"/>
</dbReference>
<keyword evidence="4" id="KW-0175">Coiled coil</keyword>
<evidence type="ECO:0000256" key="4">
    <source>
        <dbReference type="SAM" id="Coils"/>
    </source>
</evidence>
<dbReference type="PhylomeDB" id="A0A139WGZ5"/>
<dbReference type="EMBL" id="KQ971343">
    <property type="protein sequence ID" value="KYB27169.1"/>
    <property type="molecule type" value="Genomic_DNA"/>
</dbReference>
<dbReference type="GO" id="GO:0008236">
    <property type="term" value="F:serine-type peptidase activity"/>
    <property type="evidence" value="ECO:0007669"/>
    <property type="project" value="InterPro"/>
</dbReference>
<dbReference type="InterPro" id="IPR029058">
    <property type="entry name" value="AB_hydrolase_fold"/>
</dbReference>
<name>A0A139WGZ5_TRICA</name>
<dbReference type="InterPro" id="IPR002469">
    <property type="entry name" value="Peptidase_S9B_N"/>
</dbReference>
<keyword evidence="5" id="KW-0472">Membrane</keyword>
<evidence type="ECO:0000313" key="7">
    <source>
        <dbReference type="EMBL" id="KYB27169.1"/>
    </source>
</evidence>
<dbReference type="Proteomes" id="UP000007266">
    <property type="component" value="Linkage group 5"/>
</dbReference>
<dbReference type="eggNOG" id="KOG0961">
    <property type="taxonomic scope" value="Eukaryota"/>
</dbReference>
<dbReference type="Gene3D" id="3.30.830.10">
    <property type="entry name" value="Metalloenzyme, LuxS/M16 peptidase-like"/>
    <property type="match status" value="4"/>
</dbReference>
<reference evidence="7 8" key="2">
    <citation type="journal article" date="2010" name="Nucleic Acids Res.">
        <title>BeetleBase in 2010: revisions to provide comprehensive genomic information for Tribolium castaneum.</title>
        <authorList>
            <person name="Kim H.S."/>
            <person name="Murphy T."/>
            <person name="Xia J."/>
            <person name="Caragea D."/>
            <person name="Park Y."/>
            <person name="Beeman R.W."/>
            <person name="Lorenzen M.D."/>
            <person name="Butcher S."/>
            <person name="Manak J.R."/>
            <person name="Brown S.J."/>
        </authorList>
    </citation>
    <scope>GENOME REANNOTATION</scope>
    <source>
        <strain evidence="7 8">Georgia GA2</strain>
    </source>
</reference>
<dbReference type="InterPro" id="IPR011249">
    <property type="entry name" value="Metalloenz_LuxS/M16"/>
</dbReference>
<dbReference type="InterPro" id="IPR011765">
    <property type="entry name" value="Pept_M16_N"/>
</dbReference>
<dbReference type="InParanoid" id="A0A139WGZ5"/>
<keyword evidence="8" id="KW-1185">Reference proteome</keyword>
<feature type="transmembrane region" description="Helical" evidence="5">
    <location>
        <begin position="34"/>
        <end position="55"/>
    </location>
</feature>
<dbReference type="InterPro" id="IPR013857">
    <property type="entry name" value="NADH-UbQ_OxRdtase-assoc_prot30"/>
</dbReference>
<keyword evidence="5" id="KW-0812">Transmembrane</keyword>
<dbReference type="SUPFAM" id="SSF63411">
    <property type="entry name" value="LuxS/MPP-like metallohydrolase"/>
    <property type="match status" value="4"/>
</dbReference>
<keyword evidence="5" id="KW-1133">Transmembrane helix</keyword>
<dbReference type="STRING" id="7070.A0A139WGZ5"/>
<evidence type="ECO:0000313" key="8">
    <source>
        <dbReference type="Proteomes" id="UP000007266"/>
    </source>
</evidence>
<dbReference type="InterPro" id="IPR013578">
    <property type="entry name" value="Peptidase_M16C_assoc"/>
</dbReference>
<dbReference type="FunFam" id="3.30.830.10:FF:000031">
    <property type="entry name" value="Putative zinc metalloprotease"/>
    <property type="match status" value="1"/>
</dbReference>
<dbReference type="Gene3D" id="3.40.50.1820">
    <property type="entry name" value="alpha/beta hydrolase"/>
    <property type="match status" value="1"/>
</dbReference>
<feature type="domain" description="Peptidase M16C associated" evidence="6">
    <location>
        <begin position="1338"/>
        <end position="1584"/>
    </location>
</feature>
<comment type="similarity">
    <text evidence="1">Belongs to the peptidase S9B family. DPPIV subfamily.</text>
</comment>
<organism evidence="7 8">
    <name type="scientific">Tribolium castaneum</name>
    <name type="common">Red flour beetle</name>
    <dbReference type="NCBI Taxonomy" id="7070"/>
    <lineage>
        <taxon>Eukaryota</taxon>
        <taxon>Metazoa</taxon>
        <taxon>Ecdysozoa</taxon>
        <taxon>Arthropoda</taxon>
        <taxon>Hexapoda</taxon>
        <taxon>Insecta</taxon>
        <taxon>Pterygota</taxon>
        <taxon>Neoptera</taxon>
        <taxon>Endopterygota</taxon>
        <taxon>Coleoptera</taxon>
        <taxon>Polyphaga</taxon>
        <taxon>Cucujiformia</taxon>
        <taxon>Tenebrionidae</taxon>
        <taxon>Tenebrionidae incertae sedis</taxon>
        <taxon>Tribolium</taxon>
    </lineage>
</organism>
<keyword evidence="2" id="KW-0325">Glycoprotein</keyword>
<dbReference type="GO" id="GO:0006508">
    <property type="term" value="P:proteolysis"/>
    <property type="evidence" value="ECO:0007669"/>
    <property type="project" value="InterPro"/>
</dbReference>
<gene>
    <name evidence="7" type="primary">AUGUSTUS-3.0.2_13520</name>
    <name evidence="7" type="ORF">TcasGA2_TC013520</name>
</gene>
<dbReference type="PANTHER" id="PTHR43016:SF16">
    <property type="entry name" value="METALLOPROTEASE, PUTATIVE (AFU_ORTHOLOGUE AFUA_4G07610)-RELATED"/>
    <property type="match status" value="1"/>
</dbReference>
<dbReference type="PANTHER" id="PTHR43016">
    <property type="entry name" value="PRESEQUENCE PROTEASE"/>
    <property type="match status" value="1"/>
</dbReference>
<sequence length="1890" mass="213501">MTGNAQSNGSSSLEIAQSNQDLIMTKGKRKKRTWIIAGVVCVVVVALVVAAIVLLTNGEDDEKGKDKPAAQEPTLALEDLLQGKVNPNSFNATWVSDKDLLYTDASGDLILYTLSSNSNASKILLPAKDSILGGNNFEISADKNYLKVAHGFQKIYRHSYRAKYTIINLNNNERTELHVGDNRDFLLAVWAPVGNALAFVFENNIYYKPRVESDEQIQITKDGTFINNGIPDWVYEEEVFSSNKALWFSPDGTKLAYGRFDDTQVPLMVLPIYGEPGNRIFQYPRAQVIKYPKTGTRNPTVSLHCVDLNNVTDIKKLDPPKDLAGSQQPILTTVSWATDNVVSAIWMNRVQNNAFIVTYTITPDSYQLETIRNLNQPSGWLELFTAPLWSKDGSKLALILSHDQGNDLGSYRHVVMLSRTENSPSEPLTRGTFVVTELLGWNHEQNKIFYLANTEADPAVQHLYSVSVESKRTECLSCGVKSKNKRQECLYNVAEFSKDASHYVLTCAGPDVPDIALYSLEKKLLDWDDNKDLQELLGDKVLPTVKRTTFKVEGGFEAQVTLKLPPNMDTSGETKYPMLLNVYAGPDSFQVVEKFNVDWGSYLAANKSIIYATIDGRSSGLKGDKMLFASYRHLGTVEIEDQINVTKQIQDTFKFVDKSRTAVWGWSYGGYASGMILANDNSSVFKCGISVAPVTDWTLYDSIYTERFMGLPSIEDNYQGYRRANLLLKSEGIRDKQYFLIHGTYDDNVHYQQSMLWARVLEQNDILFRQLSITLKVRGQGSFKGYKLILKEARHNYSFCNFFETSDDFKEVTLALQDFRPYFEGKLVNESGVALDLSKITSIGIQAYGGVYLPKKQSGQVSIRLCEFMVDLTCAMPPVDKTPHVHTGDFELVNCLHAYLKVPVFEYRSKNTGLTVVIVEVDGPVVNGYFCLATEAFDDDGLPHTLEHLIFLGSEQYPYKGVLDLLANRCLASGTNAWTDTDHTCYTMETAGSEGFLALMPIFLEHILYPILSEEGFITEVHHITPLGDDAGVVYCEMQGRENTAESRLHVNLARAMYPGRCGYSSETGGIMKNLRESTTNDKVKNYHKEFYRPENLKVIITGQIKHEEVFKALETLERKILTKGERGDFKRPWQSPVPSLQESKDLIIKYPTDEENNGVFCIGWRGPSAVTEQYMLTAVCIFLKYLTEFSTYTLPKEFIEIDDPYASNISFNFLENAESCIYIMFEDVPLSKLPEVKPKLQALLKRLVDEEDINMERIKSIIKRNKLEHLSDIENNPHSTLAFIIIGHILYGNTKEDLQQRLNPLVDLGKLLKEPKSFWVSLMKKYLVDNNYVAVQCIPSKDEQMRMAEEEAKRIKEQIDSLGEEGLKEKGKLLEDAVTFNGRDPPADMITSLPIPSLKTINFHDIKRYRTDLDDRQQIDLSKTNVYTCFDHIKSEFIYLYALLDSTAVPPELRIYLPLMLESLFESPIRKNGKLIPYEEVIEQLNNDTVSFSSSIGLGSKSLFKCGPYSHTISVMLQVEVAKYEKGIEWLRDILYNTVFSVDRLKIIAAKMNNAVAQAKRSGRDVVAYAMRGLRFVENSNIYNSGVLLQNKFLTETSETLASEKSVDLLVTCEKIWQILVDPKNVVLHLIGNLDTIPDATEPLSKFLPPNVSPVQEKLHVTPDLKLIKPSHEQTLTGCVIGLGCLESSFFHQTVDSISSYEDPDLPALMLYLQYLIQAEGPMWRQIRGKGYAYGYTMMVKPHEGLLYLVFSRATNVVGAYMEAKEIILNQINNQEWDTNLIDSARSSLIFELIEKEKTIGSVIGLSVISYFQQVDFTYNRTLLNLIHNVTVEELNNVGKKYLLALFDSKRTKTAIVSVPAKAEQIKEAFRSVNIDLTVYPSLEESFLK</sequence>
<dbReference type="SMART" id="SM01264">
    <property type="entry name" value="M16C_associated"/>
    <property type="match status" value="1"/>
</dbReference>
<feature type="coiled-coil region" evidence="4">
    <location>
        <begin position="1339"/>
        <end position="1366"/>
    </location>
</feature>
<protein>
    <recommendedName>
        <fullName evidence="3">Venom dipeptidyl peptidase 4</fullName>
    </recommendedName>
</protein>
<dbReference type="SUPFAM" id="SSF53474">
    <property type="entry name" value="alpha/beta-Hydrolases"/>
    <property type="match status" value="1"/>
</dbReference>
<dbReference type="Gene3D" id="2.140.10.30">
    <property type="entry name" value="Dipeptidylpeptidase IV, N-terminal domain"/>
    <property type="match status" value="1"/>
</dbReference>